<comment type="similarity">
    <text evidence="1">Belongs to the class-III pyridoxal-phosphate-dependent aminotransferase family.</text>
</comment>
<dbReference type="PANTHER" id="PTHR45688:SF13">
    <property type="entry name" value="ALANINE--GLYOXYLATE AMINOTRANSFERASE 2-LIKE"/>
    <property type="match status" value="1"/>
</dbReference>
<organism evidence="2">
    <name type="scientific">marine sediment metagenome</name>
    <dbReference type="NCBI Taxonomy" id="412755"/>
    <lineage>
        <taxon>unclassified sequences</taxon>
        <taxon>metagenomes</taxon>
        <taxon>ecological metagenomes</taxon>
    </lineage>
</organism>
<dbReference type="Gene3D" id="3.90.1150.10">
    <property type="entry name" value="Aspartate Aminotransferase, domain 1"/>
    <property type="match status" value="1"/>
</dbReference>
<dbReference type="GO" id="GO:0005739">
    <property type="term" value="C:mitochondrion"/>
    <property type="evidence" value="ECO:0007669"/>
    <property type="project" value="TreeGrafter"/>
</dbReference>
<dbReference type="EMBL" id="BARV01001686">
    <property type="protein sequence ID" value="GAH99078.1"/>
    <property type="molecule type" value="Genomic_DNA"/>
</dbReference>
<accession>X1LY85</accession>
<comment type="caution">
    <text evidence="2">The sequence shown here is derived from an EMBL/GenBank/DDBJ whole genome shotgun (WGS) entry which is preliminary data.</text>
</comment>
<name>X1LY85_9ZZZZ</name>
<sequence length="61" mass="6975">TEMAAYLVNRIKDLGILMSTDGRDNNVLKIKPPMVFSKDNADQLLSGLRTIFKEDFMRQQS</sequence>
<dbReference type="PANTHER" id="PTHR45688">
    <property type="match status" value="1"/>
</dbReference>
<evidence type="ECO:0000313" key="2">
    <source>
        <dbReference type="EMBL" id="GAH99078.1"/>
    </source>
</evidence>
<feature type="non-terminal residue" evidence="2">
    <location>
        <position position="1"/>
    </location>
</feature>
<dbReference type="AlphaFoldDB" id="X1LY85"/>
<dbReference type="InterPro" id="IPR015422">
    <property type="entry name" value="PyrdxlP-dep_Trfase_small"/>
</dbReference>
<reference evidence="2" key="1">
    <citation type="journal article" date="2014" name="Front. Microbiol.">
        <title>High frequency of phylogenetically diverse reductive dehalogenase-homologous genes in deep subseafloor sedimentary metagenomes.</title>
        <authorList>
            <person name="Kawai M."/>
            <person name="Futagami T."/>
            <person name="Toyoda A."/>
            <person name="Takaki Y."/>
            <person name="Nishi S."/>
            <person name="Hori S."/>
            <person name="Arai W."/>
            <person name="Tsubouchi T."/>
            <person name="Morono Y."/>
            <person name="Uchiyama I."/>
            <person name="Ito T."/>
            <person name="Fujiyama A."/>
            <person name="Inagaki F."/>
            <person name="Takami H."/>
        </authorList>
    </citation>
    <scope>NUCLEOTIDE SEQUENCE</scope>
    <source>
        <strain evidence="2">Expedition CK06-06</strain>
    </source>
</reference>
<gene>
    <name evidence="2" type="ORF">S06H3_04733</name>
</gene>
<proteinExistence type="inferred from homology"/>
<evidence type="ECO:0000256" key="1">
    <source>
        <dbReference type="ARBA" id="ARBA00008954"/>
    </source>
</evidence>
<protein>
    <submittedName>
        <fullName evidence="2">Uncharacterized protein</fullName>
    </submittedName>
</protein>